<dbReference type="Proteomes" id="UP001146793">
    <property type="component" value="Unassembled WGS sequence"/>
</dbReference>
<reference evidence="2" key="2">
    <citation type="submission" date="2022-08" db="EMBL/GenBank/DDBJ databases">
        <title>Novel sulphate-reducing endosymbionts in the free-living metamonad Anaeramoeba.</title>
        <authorList>
            <person name="Jerlstrom-Hultqvist J."/>
            <person name="Cepicka I."/>
            <person name="Gallot-Lavallee L."/>
            <person name="Salas-Leiva D."/>
            <person name="Curtis B.A."/>
            <person name="Zahonova K."/>
            <person name="Pipaliya S."/>
            <person name="Dacks J."/>
            <person name="Roger A.J."/>
        </authorList>
    </citation>
    <scope>NUCLEOTIDE SEQUENCE</scope>
    <source>
        <strain evidence="2">Busselton2</strain>
    </source>
</reference>
<evidence type="ECO:0000313" key="4">
    <source>
        <dbReference type="Proteomes" id="UP001146793"/>
    </source>
</evidence>
<dbReference type="EMBL" id="JAOAOG010000331">
    <property type="protein sequence ID" value="KAJ6227889.1"/>
    <property type="molecule type" value="Genomic_DNA"/>
</dbReference>
<dbReference type="EMBL" id="JANTQA010000072">
    <property type="protein sequence ID" value="KAJ3424368.1"/>
    <property type="molecule type" value="Genomic_DNA"/>
</dbReference>
<organism evidence="2 4">
    <name type="scientific">Anaeramoeba flamelloides</name>
    <dbReference type="NCBI Taxonomy" id="1746091"/>
    <lineage>
        <taxon>Eukaryota</taxon>
        <taxon>Metamonada</taxon>
        <taxon>Anaeramoebidae</taxon>
        <taxon>Anaeramoeba</taxon>
    </lineage>
</organism>
<reference evidence="3" key="1">
    <citation type="submission" date="2022-08" db="EMBL/GenBank/DDBJ databases">
        <title>Novel sulfate-reducing endosymbionts in the free-living metamonad Anaeramoeba.</title>
        <authorList>
            <person name="Jerlstrom-Hultqvist J."/>
            <person name="Cepicka I."/>
            <person name="Gallot-Lavallee L."/>
            <person name="Salas-Leiva D."/>
            <person name="Curtis B.A."/>
            <person name="Zahonova K."/>
            <person name="Pipaliya S."/>
            <person name="Dacks J."/>
            <person name="Roger A.J."/>
        </authorList>
    </citation>
    <scope>NUCLEOTIDE SEQUENCE</scope>
    <source>
        <strain evidence="3">Schooner1</strain>
    </source>
</reference>
<dbReference type="Pfam" id="PF10209">
    <property type="entry name" value="DUF2340"/>
    <property type="match status" value="1"/>
</dbReference>
<evidence type="ECO:0000256" key="1">
    <source>
        <dbReference type="ARBA" id="ARBA00007176"/>
    </source>
</evidence>
<dbReference type="PANTHER" id="PTHR18444:SF9">
    <property type="entry name" value="UPF0538 PROTEIN C2ORF76"/>
    <property type="match status" value="1"/>
</dbReference>
<accession>A0AAV7YA44</accession>
<evidence type="ECO:0000313" key="2">
    <source>
        <dbReference type="EMBL" id="KAJ3424368.1"/>
    </source>
</evidence>
<dbReference type="AlphaFoldDB" id="A0AAV7YA44"/>
<name>A0AAV7YA44_9EUKA</name>
<keyword evidence="5" id="KW-1185">Reference proteome</keyword>
<dbReference type="PANTHER" id="PTHR18444">
    <property type="entry name" value="UPF0538 FAMILY MEMBER"/>
    <property type="match status" value="1"/>
</dbReference>
<comment type="similarity">
    <text evidence="1">Belongs to the UPF0538 family.</text>
</comment>
<protein>
    <submittedName>
        <fullName evidence="2">Uncharacterized protein</fullName>
    </submittedName>
</protein>
<gene>
    <name evidence="2" type="ORF">M0812_29088</name>
    <name evidence="3" type="ORF">M0813_09303</name>
</gene>
<evidence type="ECO:0000313" key="5">
    <source>
        <dbReference type="Proteomes" id="UP001150062"/>
    </source>
</evidence>
<sequence length="125" mass="15150">MILTIRIVKNFEYGVVKYLVLKDLEETVKIGELKERLKKIIKTDSKFLPFRSVEYETIKIFSFPFQNKEDNFVINLTKDDEWILDDEKTLKECNLENECEISFFNFQMYQTFKENPKRVFDLKKN</sequence>
<proteinExistence type="inferred from homology"/>
<dbReference type="Proteomes" id="UP001150062">
    <property type="component" value="Unassembled WGS sequence"/>
</dbReference>
<dbReference type="InterPro" id="IPR018794">
    <property type="entry name" value="UPF0538"/>
</dbReference>
<comment type="caution">
    <text evidence="2">The sequence shown here is derived from an EMBL/GenBank/DDBJ whole genome shotgun (WGS) entry which is preliminary data.</text>
</comment>
<evidence type="ECO:0000313" key="3">
    <source>
        <dbReference type="EMBL" id="KAJ6227889.1"/>
    </source>
</evidence>